<dbReference type="EMBL" id="VIEB01000149">
    <property type="protein sequence ID" value="TQE03857.1"/>
    <property type="molecule type" value="Genomic_DNA"/>
</dbReference>
<feature type="region of interest" description="Disordered" evidence="1">
    <location>
        <begin position="1"/>
        <end position="25"/>
    </location>
</feature>
<feature type="region of interest" description="Disordered" evidence="1">
    <location>
        <begin position="44"/>
        <end position="70"/>
    </location>
</feature>
<feature type="region of interest" description="Disordered" evidence="1">
    <location>
        <begin position="96"/>
        <end position="115"/>
    </location>
</feature>
<organism evidence="2 3">
    <name type="scientific">Malus baccata</name>
    <name type="common">Siberian crab apple</name>
    <name type="synonym">Pyrus baccata</name>
    <dbReference type="NCBI Taxonomy" id="106549"/>
    <lineage>
        <taxon>Eukaryota</taxon>
        <taxon>Viridiplantae</taxon>
        <taxon>Streptophyta</taxon>
        <taxon>Embryophyta</taxon>
        <taxon>Tracheophyta</taxon>
        <taxon>Spermatophyta</taxon>
        <taxon>Magnoliopsida</taxon>
        <taxon>eudicotyledons</taxon>
        <taxon>Gunneridae</taxon>
        <taxon>Pentapetalae</taxon>
        <taxon>rosids</taxon>
        <taxon>fabids</taxon>
        <taxon>Rosales</taxon>
        <taxon>Rosaceae</taxon>
        <taxon>Amygdaloideae</taxon>
        <taxon>Maleae</taxon>
        <taxon>Malus</taxon>
    </lineage>
</organism>
<proteinExistence type="predicted"/>
<accession>A0A540MYI7</accession>
<name>A0A540MYI7_MALBA</name>
<sequence length="115" mass="13284">MGLAGRQSHKGVYDSKERETARKREWEMRSKDCLLRVLQLGDHADEDRDRDRRGRGREGDRDRATVREGNGRIGISAPLLQILDLLQSHLHVLLNLSQSQHHSPTDSLTHYRYTS</sequence>
<dbReference type="AlphaFoldDB" id="A0A540MYI7"/>
<gene>
    <name evidence="2" type="ORF">C1H46_010521</name>
</gene>
<feature type="compositionally biased region" description="Basic and acidic residues" evidence="1">
    <location>
        <begin position="11"/>
        <end position="25"/>
    </location>
</feature>
<evidence type="ECO:0000256" key="1">
    <source>
        <dbReference type="SAM" id="MobiDB-lite"/>
    </source>
</evidence>
<dbReference type="Proteomes" id="UP000315295">
    <property type="component" value="Unassembled WGS sequence"/>
</dbReference>
<comment type="caution">
    <text evidence="2">The sequence shown here is derived from an EMBL/GenBank/DDBJ whole genome shotgun (WGS) entry which is preliminary data.</text>
</comment>
<keyword evidence="3" id="KW-1185">Reference proteome</keyword>
<reference evidence="2 3" key="1">
    <citation type="journal article" date="2019" name="G3 (Bethesda)">
        <title>Sequencing of a Wild Apple (Malus baccata) Genome Unravels the Differences Between Cultivated and Wild Apple Species Regarding Disease Resistance and Cold Tolerance.</title>
        <authorList>
            <person name="Chen X."/>
        </authorList>
    </citation>
    <scope>NUCLEOTIDE SEQUENCE [LARGE SCALE GENOMIC DNA]</scope>
    <source>
        <strain evidence="3">cv. Shandingzi</strain>
        <tissue evidence="2">Leaves</tissue>
    </source>
</reference>
<feature type="compositionally biased region" description="Polar residues" evidence="1">
    <location>
        <begin position="105"/>
        <end position="115"/>
    </location>
</feature>
<evidence type="ECO:0000313" key="3">
    <source>
        <dbReference type="Proteomes" id="UP000315295"/>
    </source>
</evidence>
<evidence type="ECO:0000313" key="2">
    <source>
        <dbReference type="EMBL" id="TQE03857.1"/>
    </source>
</evidence>
<protein>
    <submittedName>
        <fullName evidence="2">Uncharacterized protein</fullName>
    </submittedName>
</protein>